<proteinExistence type="inferred from homology"/>
<evidence type="ECO:0000256" key="1">
    <source>
        <dbReference type="ARBA" id="ARBA00007754"/>
    </source>
</evidence>
<evidence type="ECO:0000313" key="8">
    <source>
        <dbReference type="EMBL" id="KAA6300031.1"/>
    </source>
</evidence>
<dbReference type="Proteomes" id="UP000324575">
    <property type="component" value="Unassembled WGS sequence"/>
</dbReference>
<dbReference type="InterPro" id="IPR017853">
    <property type="entry name" value="GH"/>
</dbReference>
<dbReference type="EMBL" id="SNRX01000160">
    <property type="protein sequence ID" value="KAA6300031.1"/>
    <property type="molecule type" value="Genomic_DNA"/>
</dbReference>
<dbReference type="EC" id="3.2.1.78" evidence="8"/>
<keyword evidence="3 5" id="KW-0378">Hydrolase</keyword>
<dbReference type="InterPro" id="IPR022790">
    <property type="entry name" value="GH26_dom"/>
</dbReference>
<dbReference type="InterPro" id="IPR032812">
    <property type="entry name" value="SbsA_Ig"/>
</dbReference>
<accession>A0A5M8NSE4</accession>
<dbReference type="Pfam" id="PF02156">
    <property type="entry name" value="Glyco_hydro_26"/>
    <property type="match status" value="1"/>
</dbReference>
<evidence type="ECO:0000256" key="5">
    <source>
        <dbReference type="PROSITE-ProRule" id="PRU01100"/>
    </source>
</evidence>
<gene>
    <name evidence="8" type="ORF">EZS26_003830</name>
</gene>
<dbReference type="Gene3D" id="3.20.20.80">
    <property type="entry name" value="Glycosidases"/>
    <property type="match status" value="1"/>
</dbReference>
<comment type="caution">
    <text evidence="8">The sequence shown here is derived from an EMBL/GenBank/DDBJ whole genome shotgun (WGS) entry which is preliminary data.</text>
</comment>
<feature type="signal peptide" evidence="6">
    <location>
        <begin position="1"/>
        <end position="26"/>
    </location>
</feature>
<comment type="similarity">
    <text evidence="1 5">Belongs to the glycosyl hydrolase 26 family.</text>
</comment>
<protein>
    <submittedName>
        <fullName evidence="8">4-beta-mannosidase</fullName>
        <ecNumber evidence="8">3.2.1.78</ecNumber>
    </submittedName>
</protein>
<evidence type="ECO:0000259" key="7">
    <source>
        <dbReference type="PROSITE" id="PS51764"/>
    </source>
</evidence>
<evidence type="ECO:0000256" key="4">
    <source>
        <dbReference type="ARBA" id="ARBA00023295"/>
    </source>
</evidence>
<dbReference type="InterPro" id="IPR000805">
    <property type="entry name" value="Glyco_hydro_26"/>
</dbReference>
<evidence type="ECO:0000256" key="2">
    <source>
        <dbReference type="ARBA" id="ARBA00022729"/>
    </source>
</evidence>
<dbReference type="PANTHER" id="PTHR40079:SF4">
    <property type="entry name" value="GH26 DOMAIN-CONTAINING PROTEIN-RELATED"/>
    <property type="match status" value="1"/>
</dbReference>
<dbReference type="SUPFAM" id="SSF51445">
    <property type="entry name" value="(Trans)glycosidases"/>
    <property type="match status" value="1"/>
</dbReference>
<organism evidence="8 9">
    <name type="scientific">Candidatus Ordinivivax streblomastigis</name>
    <dbReference type="NCBI Taxonomy" id="2540710"/>
    <lineage>
        <taxon>Bacteria</taxon>
        <taxon>Pseudomonadati</taxon>
        <taxon>Bacteroidota</taxon>
        <taxon>Bacteroidia</taxon>
        <taxon>Bacteroidales</taxon>
        <taxon>Candidatus Ordinivivax</taxon>
    </lineage>
</organism>
<feature type="domain" description="GH26" evidence="7">
    <location>
        <begin position="148"/>
        <end position="459"/>
    </location>
</feature>
<dbReference type="Pfam" id="PF13205">
    <property type="entry name" value="Big_5"/>
    <property type="match status" value="1"/>
</dbReference>
<dbReference type="PANTHER" id="PTHR40079">
    <property type="entry name" value="MANNAN ENDO-1,4-BETA-MANNOSIDASE E-RELATED"/>
    <property type="match status" value="1"/>
</dbReference>
<feature type="active site" description="Nucleophile" evidence="5">
    <location>
        <position position="396"/>
    </location>
</feature>
<keyword evidence="2 6" id="KW-0732">Signal</keyword>
<sequence length="465" mass="51947">MKKQINTFLYYCMGLLLMANCGESNGKTPTPTPLAPELISSSPANGATNVLVGDLAIELTYDKNIIAPSAGHSQISIANATVTSVSASLTKATIQVSGLKKEKTYTLTIPKGVILGPAKVEAPAVSISFTTIAEQHITASLVINNPSPQAINLYNFLKENYGKKIISGTMANASWNTNEADWVYKHTGKYPALNGFDYINLYGTWESYNTTVVENWWNNKGIVTACWHWNVPCSQGSTNYAFYTKTGEHASDGTDFDISKAVIDGTYENGIVKANLQKIADKLLLLKQKNIPILWRPLHEAAGGWFWWGAKGADPCKALWEMMFNYFQERELNNLIWIWTAEPNDIVGSVNTWYPGDEYVDIIGRDIYNQTKAGSMLAEYNKLKNLYPEKIITLSEFGNVAGITEQWNAGATWSWMMPWYDYNRTNNTSSSNYDSTDHQYANIQYWNSVFANPNVITRDQMPSLK</sequence>
<feature type="chain" id="PRO_5024326905" evidence="6">
    <location>
        <begin position="27"/>
        <end position="465"/>
    </location>
</feature>
<feature type="active site" description="Proton donor" evidence="5">
    <location>
        <position position="300"/>
    </location>
</feature>
<keyword evidence="4 5" id="KW-0326">Glycosidase</keyword>
<evidence type="ECO:0000313" key="9">
    <source>
        <dbReference type="Proteomes" id="UP000324575"/>
    </source>
</evidence>
<dbReference type="PROSITE" id="PS51764">
    <property type="entry name" value="GH26"/>
    <property type="match status" value="1"/>
</dbReference>
<dbReference type="AlphaFoldDB" id="A0A5M8NSE4"/>
<dbReference type="PRINTS" id="PR00739">
    <property type="entry name" value="GLHYDRLASE26"/>
</dbReference>
<evidence type="ECO:0000256" key="6">
    <source>
        <dbReference type="SAM" id="SignalP"/>
    </source>
</evidence>
<dbReference type="GO" id="GO:0006080">
    <property type="term" value="P:substituted mannan metabolic process"/>
    <property type="evidence" value="ECO:0007669"/>
    <property type="project" value="InterPro"/>
</dbReference>
<evidence type="ECO:0000256" key="3">
    <source>
        <dbReference type="ARBA" id="ARBA00022801"/>
    </source>
</evidence>
<dbReference type="GO" id="GO:0016985">
    <property type="term" value="F:mannan endo-1,4-beta-mannosidase activity"/>
    <property type="evidence" value="ECO:0007669"/>
    <property type="project" value="UniProtKB-EC"/>
</dbReference>
<reference evidence="8 9" key="1">
    <citation type="submission" date="2019-03" db="EMBL/GenBank/DDBJ databases">
        <title>Single cell metagenomics reveals metabolic interactions within the superorganism composed of flagellate Streblomastix strix and complex community of Bacteroidetes bacteria on its surface.</title>
        <authorList>
            <person name="Treitli S.C."/>
            <person name="Kolisko M."/>
            <person name="Husnik F."/>
            <person name="Keeling P."/>
            <person name="Hampl V."/>
        </authorList>
    </citation>
    <scope>NUCLEOTIDE SEQUENCE [LARGE SCALE GENOMIC DNA]</scope>
    <source>
        <strain evidence="8">St1</strain>
    </source>
</reference>
<name>A0A5M8NSE4_9BACT</name>